<feature type="domain" description="Outer membrane protein beta-barrel" evidence="6">
    <location>
        <begin position="12"/>
        <end position="183"/>
    </location>
</feature>
<organism evidence="7 8">
    <name type="scientific">Proteus mirabilis</name>
    <dbReference type="NCBI Taxonomy" id="584"/>
    <lineage>
        <taxon>Bacteria</taxon>
        <taxon>Pseudomonadati</taxon>
        <taxon>Pseudomonadota</taxon>
        <taxon>Gammaproteobacteria</taxon>
        <taxon>Enterobacterales</taxon>
        <taxon>Morganellaceae</taxon>
        <taxon>Proteus</taxon>
    </lineage>
</organism>
<dbReference type="PANTHER" id="PTHR35892">
    <property type="entry name" value="OUTER MEMBRANE PROTEIN PAGN-RELATED"/>
    <property type="match status" value="1"/>
</dbReference>
<dbReference type="InterPro" id="IPR011250">
    <property type="entry name" value="OMP/PagP_B-barrel"/>
</dbReference>
<dbReference type="RefSeq" id="WP_004244754.1">
    <property type="nucleotide sequence ID" value="NZ_BGKS01000036.1"/>
</dbReference>
<accession>A0A379FFY2</accession>
<evidence type="ECO:0000256" key="2">
    <source>
        <dbReference type="ARBA" id="ARBA00022452"/>
    </source>
</evidence>
<reference evidence="7 8" key="1">
    <citation type="submission" date="2018-06" db="EMBL/GenBank/DDBJ databases">
        <authorList>
            <consortium name="Pathogen Informatics"/>
            <person name="Doyle S."/>
        </authorList>
    </citation>
    <scope>NUCLEOTIDE SEQUENCE [LARGE SCALE GENOMIC DNA]</scope>
    <source>
        <strain evidence="7 8">NCTC11938</strain>
    </source>
</reference>
<evidence type="ECO:0000256" key="1">
    <source>
        <dbReference type="ARBA" id="ARBA00004571"/>
    </source>
</evidence>
<dbReference type="PROSITE" id="PS00694">
    <property type="entry name" value="ENT_VIR_OMP_1"/>
    <property type="match status" value="1"/>
</dbReference>
<dbReference type="SUPFAM" id="SSF56925">
    <property type="entry name" value="OMPA-like"/>
    <property type="match status" value="1"/>
</dbReference>
<keyword evidence="5" id="KW-0472">Membrane</keyword>
<dbReference type="Pfam" id="PF13505">
    <property type="entry name" value="OMP_b-brl"/>
    <property type="match status" value="1"/>
</dbReference>
<dbReference type="GO" id="GO:0009279">
    <property type="term" value="C:cell outer membrane"/>
    <property type="evidence" value="ECO:0007669"/>
    <property type="project" value="UniProtKB-SubCell"/>
</dbReference>
<dbReference type="InterPro" id="IPR051723">
    <property type="entry name" value="Bact_OM_Invasion-Related"/>
</dbReference>
<evidence type="ECO:0000256" key="4">
    <source>
        <dbReference type="ARBA" id="ARBA00022729"/>
    </source>
</evidence>
<dbReference type="OrthoDB" id="5873117at2"/>
<dbReference type="PANTHER" id="PTHR35892:SF2">
    <property type="entry name" value="OUTER MEMBRANE PROTEIN PAGN"/>
    <property type="match status" value="1"/>
</dbReference>
<evidence type="ECO:0000256" key="3">
    <source>
        <dbReference type="ARBA" id="ARBA00022692"/>
    </source>
</evidence>
<comment type="subcellular location">
    <subcellularLocation>
        <location evidence="1">Cell outer membrane</location>
        <topology evidence="1">Multi-pass membrane protein</topology>
    </subcellularLocation>
</comment>
<dbReference type="InterPro" id="IPR027385">
    <property type="entry name" value="Beta-barrel_OMP"/>
</dbReference>
<keyword evidence="2" id="KW-1134">Transmembrane beta strand</keyword>
<dbReference type="PRINTS" id="PR00316">
    <property type="entry name" value="ENTEROVIROMP"/>
</dbReference>
<name>A0A379FFY2_PROMI</name>
<protein>
    <submittedName>
        <fullName evidence="7">Outer membrane protein (Attachment invasion locus protein)</fullName>
    </submittedName>
</protein>
<evidence type="ECO:0000259" key="6">
    <source>
        <dbReference type="Pfam" id="PF13505"/>
    </source>
</evidence>
<proteinExistence type="predicted"/>
<keyword evidence="4" id="KW-0732">Signal</keyword>
<sequence length="183" mass="20546">MSRKLLVPLIMTSLSLCAANAQAVGENTLSLGYAQSHAKVDGDKLKEKPKGFNVKYRYEFDNQWGMIGSFVYTHQGYDYHWNSRKIGSIDLDYYSLAAGPVYRFNDYISAYGLVGVAHGQMEVALNNFSYNGKENQQSKSAFAYGAGLQFNPYPNIAIDASYEYTKLDAFKVGTWMLGLGYRF</sequence>
<dbReference type="Gene3D" id="2.40.160.20">
    <property type="match status" value="1"/>
</dbReference>
<dbReference type="PROSITE" id="PS00695">
    <property type="entry name" value="ENT_VIR_OMP_2"/>
    <property type="match status" value="1"/>
</dbReference>
<dbReference type="InterPro" id="IPR000758">
    <property type="entry name" value="Enterovir_OMP"/>
</dbReference>
<evidence type="ECO:0000313" key="8">
    <source>
        <dbReference type="Proteomes" id="UP000254191"/>
    </source>
</evidence>
<dbReference type="Proteomes" id="UP000254191">
    <property type="component" value="Unassembled WGS sequence"/>
</dbReference>
<evidence type="ECO:0000313" key="7">
    <source>
        <dbReference type="EMBL" id="SUC18853.1"/>
    </source>
</evidence>
<dbReference type="EMBL" id="UGTS01000004">
    <property type="protein sequence ID" value="SUC18853.1"/>
    <property type="molecule type" value="Genomic_DNA"/>
</dbReference>
<keyword evidence="3" id="KW-0812">Transmembrane</keyword>
<evidence type="ECO:0000256" key="5">
    <source>
        <dbReference type="ARBA" id="ARBA00023136"/>
    </source>
</evidence>
<dbReference type="AlphaFoldDB" id="A0A379FFY2"/>
<dbReference type="GO" id="GO:0044384">
    <property type="term" value="C:host outer membrane"/>
    <property type="evidence" value="ECO:0007669"/>
    <property type="project" value="InterPro"/>
</dbReference>
<gene>
    <name evidence="7" type="primary">ail_1</name>
    <name evidence="7" type="ORF">NCTC11938_00935</name>
</gene>